<accession>A0A6A3N0V2</accession>
<evidence type="ECO:0000256" key="1">
    <source>
        <dbReference type="SAM" id="MobiDB-lite"/>
    </source>
</evidence>
<comment type="caution">
    <text evidence="2">The sequence shown here is derived from an EMBL/GenBank/DDBJ whole genome shotgun (WGS) entry which is preliminary data.</text>
</comment>
<feature type="compositionally biased region" description="Basic and acidic residues" evidence="1">
    <location>
        <begin position="123"/>
        <end position="134"/>
    </location>
</feature>
<reference evidence="2 3" key="1">
    <citation type="submission" date="2018-09" db="EMBL/GenBank/DDBJ databases">
        <title>Genomic investigation of the strawberry pathogen Phytophthora fragariae indicates pathogenicity is determined by transcriptional variation in three key races.</title>
        <authorList>
            <person name="Adams T.M."/>
            <person name="Armitage A.D."/>
            <person name="Sobczyk M.K."/>
            <person name="Bates H.J."/>
            <person name="Dunwell J.M."/>
            <person name="Nellist C.F."/>
            <person name="Harrison R.J."/>
        </authorList>
    </citation>
    <scope>NUCLEOTIDE SEQUENCE [LARGE SCALE GENOMIC DNA]</scope>
    <source>
        <strain evidence="2 3">SCRP249</strain>
    </source>
</reference>
<dbReference type="AlphaFoldDB" id="A0A6A3N0V2"/>
<gene>
    <name evidence="2" type="ORF">PR001_g9493</name>
</gene>
<organism evidence="2 3">
    <name type="scientific">Phytophthora rubi</name>
    <dbReference type="NCBI Taxonomy" id="129364"/>
    <lineage>
        <taxon>Eukaryota</taxon>
        <taxon>Sar</taxon>
        <taxon>Stramenopiles</taxon>
        <taxon>Oomycota</taxon>
        <taxon>Peronosporomycetes</taxon>
        <taxon>Peronosporales</taxon>
        <taxon>Peronosporaceae</taxon>
        <taxon>Phytophthora</taxon>
    </lineage>
</organism>
<dbReference type="Proteomes" id="UP000429607">
    <property type="component" value="Unassembled WGS sequence"/>
</dbReference>
<proteinExistence type="predicted"/>
<name>A0A6A3N0V2_9STRA</name>
<evidence type="ECO:0000313" key="2">
    <source>
        <dbReference type="EMBL" id="KAE9034981.1"/>
    </source>
</evidence>
<dbReference type="EMBL" id="QXFV01000529">
    <property type="protein sequence ID" value="KAE9034981.1"/>
    <property type="molecule type" value="Genomic_DNA"/>
</dbReference>
<evidence type="ECO:0000313" key="3">
    <source>
        <dbReference type="Proteomes" id="UP000429607"/>
    </source>
</evidence>
<feature type="region of interest" description="Disordered" evidence="1">
    <location>
        <begin position="113"/>
        <end position="151"/>
    </location>
</feature>
<protein>
    <submittedName>
        <fullName evidence="2">Uncharacterized protein</fullName>
    </submittedName>
</protein>
<sequence length="151" mass="17001">MFKRFNGKVDKDSPRCFFTKPAPVRNARQPATSSQTLSFHFLLASAPLLPIRSVEGYLAVSADSQHYHSVVNNSKRHCSKLDHLLAVIQELTATKKTLAVRVTIVEAALMKSKKAPQEIAEEDTTRESSDQEPKPKRRKKQATHLSATWFE</sequence>